<gene>
    <name evidence="1" type="ORF">DILT_LOCUS11407</name>
</gene>
<proteinExistence type="predicted"/>
<dbReference type="AlphaFoldDB" id="A0A3P7PC46"/>
<dbReference type="Proteomes" id="UP000281553">
    <property type="component" value="Unassembled WGS sequence"/>
</dbReference>
<name>A0A3P7PC46_DIBLA</name>
<dbReference type="EMBL" id="UYRU01062963">
    <property type="protein sequence ID" value="VDN15576.1"/>
    <property type="molecule type" value="Genomic_DNA"/>
</dbReference>
<organism evidence="1 2">
    <name type="scientific">Dibothriocephalus latus</name>
    <name type="common">Fish tapeworm</name>
    <name type="synonym">Diphyllobothrium latum</name>
    <dbReference type="NCBI Taxonomy" id="60516"/>
    <lineage>
        <taxon>Eukaryota</taxon>
        <taxon>Metazoa</taxon>
        <taxon>Spiralia</taxon>
        <taxon>Lophotrochozoa</taxon>
        <taxon>Platyhelminthes</taxon>
        <taxon>Cestoda</taxon>
        <taxon>Eucestoda</taxon>
        <taxon>Diphyllobothriidea</taxon>
        <taxon>Diphyllobothriidae</taxon>
        <taxon>Dibothriocephalus</taxon>
    </lineage>
</organism>
<evidence type="ECO:0000313" key="1">
    <source>
        <dbReference type="EMBL" id="VDN15576.1"/>
    </source>
</evidence>
<sequence>MLWPAVTADVFAERLIVSSGGRTRDGWMPPALGEETLLAVSMATGPSDALPTNRGDRSCTKEEMRAAGRVSVNASAALLEKAVIFGIHSW</sequence>
<reference evidence="1 2" key="1">
    <citation type="submission" date="2018-11" db="EMBL/GenBank/DDBJ databases">
        <authorList>
            <consortium name="Pathogen Informatics"/>
        </authorList>
    </citation>
    <scope>NUCLEOTIDE SEQUENCE [LARGE SCALE GENOMIC DNA]</scope>
</reference>
<evidence type="ECO:0000313" key="2">
    <source>
        <dbReference type="Proteomes" id="UP000281553"/>
    </source>
</evidence>
<accession>A0A3P7PC46</accession>
<keyword evidence="2" id="KW-1185">Reference proteome</keyword>
<protein>
    <submittedName>
        <fullName evidence="1">Uncharacterized protein</fullName>
    </submittedName>
</protein>